<proteinExistence type="predicted"/>
<evidence type="ECO:0000256" key="1">
    <source>
        <dbReference type="SAM" id="Phobius"/>
    </source>
</evidence>
<dbReference type="Proteomes" id="UP000680656">
    <property type="component" value="Chromosome"/>
</dbReference>
<name>A0A8E7EJI7_9EURY</name>
<accession>A0A8E7EJI7</accession>
<protein>
    <submittedName>
        <fullName evidence="2">Uncharacterized protein</fullName>
    </submittedName>
</protein>
<sequence>MTTLTRGVGVDMWVSISSTITPCIFPQFGIVLVAVEQQTASGMRSTRVKQIPSYPDLSFTLVKKYSHDD</sequence>
<evidence type="ECO:0000313" key="2">
    <source>
        <dbReference type="EMBL" id="QVV88500.1"/>
    </source>
</evidence>
<keyword evidence="1" id="KW-1133">Transmembrane helix</keyword>
<keyword evidence="3" id="KW-1185">Reference proteome</keyword>
<keyword evidence="1" id="KW-0812">Transmembrane</keyword>
<organism evidence="2 3">
    <name type="scientific">Methanospirillum purgamenti</name>
    <dbReference type="NCBI Taxonomy" id="2834276"/>
    <lineage>
        <taxon>Archaea</taxon>
        <taxon>Methanobacteriati</taxon>
        <taxon>Methanobacteriota</taxon>
        <taxon>Stenosarchaea group</taxon>
        <taxon>Methanomicrobia</taxon>
        <taxon>Methanomicrobiales</taxon>
        <taxon>Methanospirillaceae</taxon>
        <taxon>Methanospirillum</taxon>
    </lineage>
</organism>
<reference evidence="2 3" key="1">
    <citation type="submission" date="2021-05" db="EMBL/GenBank/DDBJ databases">
        <title>A novel Methanospirillum isolate from a pyrite-forming mixed culture.</title>
        <authorList>
            <person name="Bunk B."/>
            <person name="Sproer C."/>
            <person name="Spring S."/>
            <person name="Pester M."/>
        </authorList>
    </citation>
    <scope>NUCLEOTIDE SEQUENCE [LARGE SCALE GENOMIC DNA]</scope>
    <source>
        <strain evidence="2 3">J.3.6.1-F.2.7.3</strain>
    </source>
</reference>
<dbReference type="AlphaFoldDB" id="A0A8E7EJI7"/>
<dbReference type="KEGG" id="mrtj:KHC33_14405"/>
<keyword evidence="1" id="KW-0472">Membrane</keyword>
<gene>
    <name evidence="2" type="ORF">KHC33_14405</name>
</gene>
<dbReference type="EMBL" id="CP075546">
    <property type="protein sequence ID" value="QVV88500.1"/>
    <property type="molecule type" value="Genomic_DNA"/>
</dbReference>
<feature type="transmembrane region" description="Helical" evidence="1">
    <location>
        <begin position="12"/>
        <end position="35"/>
    </location>
</feature>
<evidence type="ECO:0000313" key="3">
    <source>
        <dbReference type="Proteomes" id="UP000680656"/>
    </source>
</evidence>